<proteinExistence type="predicted"/>
<dbReference type="OrthoDB" id="6436643at2759"/>
<dbReference type="AlphaFoldDB" id="A0A4Y2GVC6"/>
<evidence type="ECO:0000313" key="2">
    <source>
        <dbReference type="Proteomes" id="UP000499080"/>
    </source>
</evidence>
<name>A0A4Y2GVC6_ARAVE</name>
<protein>
    <recommendedName>
        <fullName evidence="3">C2H2-type domain-containing protein</fullName>
    </recommendedName>
</protein>
<dbReference type="Proteomes" id="UP000499080">
    <property type="component" value="Unassembled WGS sequence"/>
</dbReference>
<sequence length="372" mass="43738">MRRGKLLYYHLQMTHMTRSVHKTYFKYIFLEILRINLTNIPFLKFPLKHTPCTSGGDLNAEEKEKKTMQVKNQYYDAVSEKLISECEDFQQKESGWTLDEIIELEVRLNKYVPLKGSSYIDLPLYIKQKHAVLNVKNNDYECFKWAVLSALHPADSHADQKVRYEPFADSFNFSGMVFPLPLKDILKFEEKNNLSINVYGLTDDNAVFPLVISKETKRQHINLLYINNMGNSHYCWIKRLSRLVSSQLSKHNNKKFICPRCLQYFSSEVKLNCHSEVCQEHEPVHVHMPEDKWLQFKNVRHSYKVPFVVYADFEYLCLPVSSCEPTSSSAYTERYQKHEPISFCYYIAYAHGFYKVPVIYGAPMLLNMSCCY</sequence>
<organism evidence="1 2">
    <name type="scientific">Araneus ventricosus</name>
    <name type="common">Orbweaver spider</name>
    <name type="synonym">Epeira ventricosa</name>
    <dbReference type="NCBI Taxonomy" id="182803"/>
    <lineage>
        <taxon>Eukaryota</taxon>
        <taxon>Metazoa</taxon>
        <taxon>Ecdysozoa</taxon>
        <taxon>Arthropoda</taxon>
        <taxon>Chelicerata</taxon>
        <taxon>Arachnida</taxon>
        <taxon>Araneae</taxon>
        <taxon>Araneomorphae</taxon>
        <taxon>Entelegynae</taxon>
        <taxon>Araneoidea</taxon>
        <taxon>Araneidae</taxon>
        <taxon>Araneus</taxon>
    </lineage>
</organism>
<dbReference type="EMBL" id="BGPR01001566">
    <property type="protein sequence ID" value="GBM56819.1"/>
    <property type="molecule type" value="Genomic_DNA"/>
</dbReference>
<comment type="caution">
    <text evidence="1">The sequence shown here is derived from an EMBL/GenBank/DDBJ whole genome shotgun (WGS) entry which is preliminary data.</text>
</comment>
<evidence type="ECO:0008006" key="3">
    <source>
        <dbReference type="Google" id="ProtNLM"/>
    </source>
</evidence>
<keyword evidence="2" id="KW-1185">Reference proteome</keyword>
<gene>
    <name evidence="1" type="ORF">AVEN_227331_1</name>
</gene>
<accession>A0A4Y2GVC6</accession>
<dbReference type="PANTHER" id="PTHR31511">
    <property type="entry name" value="PROTEIN CBG23764"/>
    <property type="match status" value="1"/>
</dbReference>
<evidence type="ECO:0000313" key="1">
    <source>
        <dbReference type="EMBL" id="GBM56819.1"/>
    </source>
</evidence>
<dbReference type="PANTHER" id="PTHR31511:SF12">
    <property type="entry name" value="RHO TERMINATION FACTOR N-TERMINAL DOMAIN-CONTAINING PROTEIN"/>
    <property type="match status" value="1"/>
</dbReference>
<reference evidence="1 2" key="1">
    <citation type="journal article" date="2019" name="Sci. Rep.">
        <title>Orb-weaving spider Araneus ventricosus genome elucidates the spidroin gene catalogue.</title>
        <authorList>
            <person name="Kono N."/>
            <person name="Nakamura H."/>
            <person name="Ohtoshi R."/>
            <person name="Moran D.A.P."/>
            <person name="Shinohara A."/>
            <person name="Yoshida Y."/>
            <person name="Fujiwara M."/>
            <person name="Mori M."/>
            <person name="Tomita M."/>
            <person name="Arakawa K."/>
        </authorList>
    </citation>
    <scope>NUCLEOTIDE SEQUENCE [LARGE SCALE GENOMIC DNA]</scope>
</reference>